<evidence type="ECO:0000313" key="2">
    <source>
        <dbReference type="Proteomes" id="UP001250214"/>
    </source>
</evidence>
<accession>A0ABU2HAW6</accession>
<sequence>MTPPTRDGLIRYLVRSGIAGSVATPRDDNLRHYRRLAEGNPYYALGLRFDRSWSYPEILQLMTKRCGVVPDEDYTRGVDTIDPERTVDALEAAADRMGEAAQRGERVMFATGHPGSLLGTYQVWARALAERGARQVVAGAGYEYQQDRDRQGPRRRVVTWDEGVAFVSDGHEPRHSHHAEGMNGILGALDRQDWPDMVVADHGFAGAAGQAGLDVIGFADCNDPGLFVGEAEGRINVAVPLDDGYTTSDYEPLASYVLHRAGL</sequence>
<keyword evidence="2" id="KW-1185">Reference proteome</keyword>
<dbReference type="InterPro" id="IPR031423">
    <property type="entry name" value="Phosphatase_SCO2771"/>
</dbReference>
<evidence type="ECO:0000313" key="1">
    <source>
        <dbReference type="EMBL" id="MDS1271729.1"/>
    </source>
</evidence>
<gene>
    <name evidence="1" type="ORF">RIF23_15645</name>
</gene>
<dbReference type="Proteomes" id="UP001250214">
    <property type="component" value="Unassembled WGS sequence"/>
</dbReference>
<organism evidence="1 2">
    <name type="scientific">Lipingzhangella rawalii</name>
    <dbReference type="NCBI Taxonomy" id="2055835"/>
    <lineage>
        <taxon>Bacteria</taxon>
        <taxon>Bacillati</taxon>
        <taxon>Actinomycetota</taxon>
        <taxon>Actinomycetes</taxon>
        <taxon>Streptosporangiales</taxon>
        <taxon>Nocardiopsidaceae</taxon>
        <taxon>Lipingzhangella</taxon>
    </lineage>
</organism>
<dbReference type="RefSeq" id="WP_310913295.1">
    <property type="nucleotide sequence ID" value="NZ_JAVLVT010000008.1"/>
</dbReference>
<dbReference type="Pfam" id="PF15698">
    <property type="entry name" value="Phosphatase"/>
    <property type="match status" value="1"/>
</dbReference>
<comment type="caution">
    <text evidence="1">The sequence shown here is derived from an EMBL/GenBank/DDBJ whole genome shotgun (WGS) entry which is preliminary data.</text>
</comment>
<protein>
    <submittedName>
        <fullName evidence="1">Phosphatase</fullName>
    </submittedName>
</protein>
<reference evidence="2" key="1">
    <citation type="submission" date="2023-07" db="EMBL/GenBank/DDBJ databases">
        <title>Novel species in the genus Lipingzhangella isolated from Sambhar Salt Lake.</title>
        <authorList>
            <person name="Jiya N."/>
            <person name="Kajale S."/>
            <person name="Sharma A."/>
        </authorList>
    </citation>
    <scope>NUCLEOTIDE SEQUENCE [LARGE SCALE GENOMIC DNA]</scope>
    <source>
        <strain evidence="2">LS1_29</strain>
    </source>
</reference>
<proteinExistence type="predicted"/>
<name>A0ABU2HAW6_9ACTN</name>
<dbReference type="EMBL" id="JAVLVT010000008">
    <property type="protein sequence ID" value="MDS1271729.1"/>
    <property type="molecule type" value="Genomic_DNA"/>
</dbReference>